<dbReference type="AlphaFoldDB" id="R7V7C6"/>
<feature type="region of interest" description="Disordered" evidence="1">
    <location>
        <begin position="541"/>
        <end position="585"/>
    </location>
</feature>
<dbReference type="EMBL" id="AMQN01018397">
    <property type="status" value="NOT_ANNOTATED_CDS"/>
    <property type="molecule type" value="Genomic_DNA"/>
</dbReference>
<dbReference type="OrthoDB" id="2021138at2759"/>
<dbReference type="Gene3D" id="2.60.120.10">
    <property type="entry name" value="Jelly Rolls"/>
    <property type="match status" value="3"/>
</dbReference>
<dbReference type="PANTHER" id="PTHR23011">
    <property type="entry name" value="CYCLIC NUCLEOTIDE-BINDING DOMAIN CONTAINING PROTEIN"/>
    <property type="match status" value="1"/>
</dbReference>
<evidence type="ECO:0000313" key="3">
    <source>
        <dbReference type="EMBL" id="ELU14748.1"/>
    </source>
</evidence>
<reference evidence="3 5" key="2">
    <citation type="journal article" date="2013" name="Nature">
        <title>Insights into bilaterian evolution from three spiralian genomes.</title>
        <authorList>
            <person name="Simakov O."/>
            <person name="Marletaz F."/>
            <person name="Cho S.J."/>
            <person name="Edsinger-Gonzales E."/>
            <person name="Havlak P."/>
            <person name="Hellsten U."/>
            <person name="Kuo D.H."/>
            <person name="Larsson T."/>
            <person name="Lv J."/>
            <person name="Arendt D."/>
            <person name="Savage R."/>
            <person name="Osoegawa K."/>
            <person name="de Jong P."/>
            <person name="Grimwood J."/>
            <person name="Chapman J.A."/>
            <person name="Shapiro H."/>
            <person name="Aerts A."/>
            <person name="Otillar R.P."/>
            <person name="Terry A.Y."/>
            <person name="Boore J.L."/>
            <person name="Grigoriev I.V."/>
            <person name="Lindberg D.R."/>
            <person name="Seaver E.C."/>
            <person name="Weisblat D.A."/>
            <person name="Putnam N.H."/>
            <person name="Rokhsar D.S."/>
        </authorList>
    </citation>
    <scope>NUCLEOTIDE SEQUENCE</scope>
    <source>
        <strain evidence="3 5">I ESC-2004</strain>
    </source>
</reference>
<dbReference type="PROSITE" id="PS00888">
    <property type="entry name" value="CNMP_BINDING_1"/>
    <property type="match status" value="1"/>
</dbReference>
<keyword evidence="5" id="KW-1185">Reference proteome</keyword>
<dbReference type="InterPro" id="IPR018490">
    <property type="entry name" value="cNMP-bd_dom_sf"/>
</dbReference>
<dbReference type="Proteomes" id="UP000014760">
    <property type="component" value="Unassembled WGS sequence"/>
</dbReference>
<dbReference type="HOGENOM" id="CLU_440226_0_0_1"/>
<dbReference type="SUPFAM" id="SSF51206">
    <property type="entry name" value="cAMP-binding domain-like"/>
    <property type="match status" value="2"/>
</dbReference>
<feature type="compositionally biased region" description="Basic and acidic residues" evidence="1">
    <location>
        <begin position="572"/>
        <end position="581"/>
    </location>
</feature>
<evidence type="ECO:0000259" key="2">
    <source>
        <dbReference type="PROSITE" id="PS50042"/>
    </source>
</evidence>
<name>R7V7C6_CAPTE</name>
<evidence type="ECO:0000313" key="5">
    <source>
        <dbReference type="Proteomes" id="UP000014760"/>
    </source>
</evidence>
<dbReference type="InterPro" id="IPR000595">
    <property type="entry name" value="cNMP-bd_dom"/>
</dbReference>
<dbReference type="OMA" id="PRIATKQ"/>
<dbReference type="InterPro" id="IPR018488">
    <property type="entry name" value="cNMP-bd_CS"/>
</dbReference>
<proteinExistence type="predicted"/>
<dbReference type="InterPro" id="IPR014710">
    <property type="entry name" value="RmlC-like_jellyroll"/>
</dbReference>
<protein>
    <recommendedName>
        <fullName evidence="2">Cyclic nucleotide-binding domain-containing protein</fullName>
    </recommendedName>
</protein>
<feature type="compositionally biased region" description="Polar residues" evidence="1">
    <location>
        <begin position="550"/>
        <end position="560"/>
    </location>
</feature>
<dbReference type="CDD" id="cd00038">
    <property type="entry name" value="CAP_ED"/>
    <property type="match status" value="1"/>
</dbReference>
<evidence type="ECO:0000313" key="4">
    <source>
        <dbReference type="EnsemblMetazoa" id="CapteP205292"/>
    </source>
</evidence>
<reference evidence="5" key="1">
    <citation type="submission" date="2012-12" db="EMBL/GenBank/DDBJ databases">
        <authorList>
            <person name="Hellsten U."/>
            <person name="Grimwood J."/>
            <person name="Chapman J.A."/>
            <person name="Shapiro H."/>
            <person name="Aerts A."/>
            <person name="Otillar R.P."/>
            <person name="Terry A.Y."/>
            <person name="Boore J.L."/>
            <person name="Simakov O."/>
            <person name="Marletaz F."/>
            <person name="Cho S.-J."/>
            <person name="Edsinger-Gonzales E."/>
            <person name="Havlak P."/>
            <person name="Kuo D.-H."/>
            <person name="Larsson T."/>
            <person name="Lv J."/>
            <person name="Arendt D."/>
            <person name="Savage R."/>
            <person name="Osoegawa K."/>
            <person name="de Jong P."/>
            <person name="Lindberg D.R."/>
            <person name="Seaver E.C."/>
            <person name="Weisblat D.A."/>
            <person name="Putnam N.H."/>
            <person name="Grigoriev I.V."/>
            <person name="Rokhsar D.S."/>
        </authorList>
    </citation>
    <scope>NUCLEOTIDE SEQUENCE</scope>
    <source>
        <strain evidence="5">I ESC-2004</strain>
    </source>
</reference>
<sequence length="621" mass="70773">MVNFYDRVVKTLSKDPSRRGNNELLQLEPWFRKRSVLFQAANITRDIILDVIKHCVFKNLQENEIVVLQGHRGDDFFILLRGKVAVMIRESAAECDDEESPELTEGVCDEEQREQLGYRVAVMGDGTSFGEQALINEDCIRTASIITEEATDLIVINRELYNRSICNVVQQEYLLKLEFVNESQLFRFWPNKWKKSIALALNKEVRGYEEVLIKQGDKADFLYFIDSGGVTISTEPADHKEQFKMFIQKCSMMFEDEEKAGIVSKYFTLSKWVSSKSRVADRLKQRVTGPGDNDKVASVHLPEFKVNLSPSDARRQAAIARTKSQKINICFLGNGQLCGDIEFLLALSNYHATAICQMQTTVFSLHRVVYERLFQKKNPTTLPIMTKNLGMLLSKRLSRTAALMEHIPLLNYILMMVEHLNGERIARRKVRVDGGVLVADVAVTRPKSLPSAFSLQGQRGIHDDQNSKPAITLRDFSQEEPTKSRGAGFSMDGIYLKLMRISEPGFTLEGSGISEEEYDYLVPLKKRLAKHLGTINPLYRKNPRARATPSKKSQIKSTLPQLPKNAPLRAPMKRESDHRDSMSTPKRNLLFHLPKISTKLIKLRADIHRDNFEESSESTER</sequence>
<feature type="domain" description="Cyclic nucleotide-binding" evidence="2">
    <location>
        <begin position="185"/>
        <end position="232"/>
    </location>
</feature>
<dbReference type="PROSITE" id="PS50042">
    <property type="entry name" value="CNMP_BINDING_3"/>
    <property type="match status" value="2"/>
</dbReference>
<accession>R7V7C6</accession>
<dbReference type="SMART" id="SM00100">
    <property type="entry name" value="cNMP"/>
    <property type="match status" value="1"/>
</dbReference>
<organism evidence="3">
    <name type="scientific">Capitella teleta</name>
    <name type="common">Polychaete worm</name>
    <dbReference type="NCBI Taxonomy" id="283909"/>
    <lineage>
        <taxon>Eukaryota</taxon>
        <taxon>Metazoa</taxon>
        <taxon>Spiralia</taxon>
        <taxon>Lophotrochozoa</taxon>
        <taxon>Annelida</taxon>
        <taxon>Polychaeta</taxon>
        <taxon>Sedentaria</taxon>
        <taxon>Scolecida</taxon>
        <taxon>Capitellidae</taxon>
        <taxon>Capitella</taxon>
    </lineage>
</organism>
<dbReference type="STRING" id="283909.R7V7C6"/>
<evidence type="ECO:0000256" key="1">
    <source>
        <dbReference type="SAM" id="MobiDB-lite"/>
    </source>
</evidence>
<dbReference type="EMBL" id="KB294300">
    <property type="protein sequence ID" value="ELU14748.1"/>
    <property type="molecule type" value="Genomic_DNA"/>
</dbReference>
<dbReference type="EnsemblMetazoa" id="CapteT205292">
    <property type="protein sequence ID" value="CapteP205292"/>
    <property type="gene ID" value="CapteG205292"/>
</dbReference>
<dbReference type="PANTHER" id="PTHR23011:SF28">
    <property type="entry name" value="CYCLIC NUCLEOTIDE-BINDING DOMAIN CONTAINING PROTEIN"/>
    <property type="match status" value="1"/>
</dbReference>
<feature type="domain" description="Cyclic nucleotide-binding" evidence="2">
    <location>
        <begin position="48"/>
        <end position="182"/>
    </location>
</feature>
<gene>
    <name evidence="3" type="ORF">CAPTEDRAFT_205292</name>
</gene>
<dbReference type="PROSITE" id="PS00889">
    <property type="entry name" value="CNMP_BINDING_2"/>
    <property type="match status" value="1"/>
</dbReference>
<reference evidence="4" key="3">
    <citation type="submission" date="2015-06" db="UniProtKB">
        <authorList>
            <consortium name="EnsemblMetazoa"/>
        </authorList>
    </citation>
    <scope>IDENTIFICATION</scope>
</reference>